<feature type="domain" description="Proteasome adapter and scaffold protein ECM29 HEAT-repeat" evidence="8">
    <location>
        <begin position="1605"/>
        <end position="1761"/>
    </location>
</feature>
<evidence type="ECO:0000256" key="3">
    <source>
        <dbReference type="ARBA" id="ARBA00022737"/>
    </source>
</evidence>
<dbReference type="PANTHER" id="PTHR23346">
    <property type="entry name" value="TRANSLATIONAL ACTIVATOR GCN1-RELATED"/>
    <property type="match status" value="1"/>
</dbReference>
<evidence type="ECO:0000256" key="5">
    <source>
        <dbReference type="SAM" id="MobiDB-lite"/>
    </source>
</evidence>
<dbReference type="EMBL" id="BACD03000045">
    <property type="protein sequence ID" value="GAO51397.1"/>
    <property type="molecule type" value="Genomic_DNA"/>
</dbReference>
<evidence type="ECO:0000313" key="9">
    <source>
        <dbReference type="EMBL" id="GAO51397.1"/>
    </source>
</evidence>
<sequence>MCEVFGEPEETEDVGVMLGCVELHEVGNVGVSNSWDAVCEGCTASWLVVLICSRVFWLQYIHELVPPFLRSLISFHLLTERNIMSTPSAKESPITVAIGFGTTFSDIAFSWKGDPNNEFTQSMTGRGRVRLGKRYHPTMHFVYMQDYLKIFRCRCSPLFITIDRGITLGGAMTTRMRWITLSAPQQDVWPSANQVQRDYDEKKSGYIMPVNGAGWVRGHFDWKLKPSPVQEVSQLIEKHLNMAEAELKLLNAVELKIALSDTDAKLQKTLSIYLCPLLLKLGSEHAAPRNKVISICQHISKRIKSNPGIALPVDALLAQFLDARVSAFTKNFTLIYLDMAIRHLPSDKSTALLPKLVQGIPTHPIPHQKTLLHLILHILPQWTPPTEAEQQEQQRGEMGFEERPEDARWIAEKIKDLMLLTLAGFRVRHVNASRGSRETLSLTGRRRSGAGSGPMPGMFGSDAPPTGGTGEDAQIQDQEMVDADEDGTGMEEPVPTGPAHAYLSSPNLSAAAFEFLTNNNPSTIPPSTLTALKLASLRFLTSPAFTSEEKLPGIVVATQDGNHEISGMAEDAVKRMGLDWESKGVVGGLFQLWSGGDGPLPWPVAVKVLNLLSKSVRAANEVGSVVAVCQNVLNPANEIRLSPNVKHPKLVQATVGFIHWVARMARKETVEAIAGFSLERAESVVTTPLPQGGYLTPEQEGLRGLWWVLIGLIGKRCPEKIFARAGLVKVLFEALSTEPKNLRHSVEEAISLLIPILHNPPEPLASQLKTLLLEQMLRGQASARYTIVRTAISAFPMGDVRARWICVLGLVQGAGGGKGKADVAEEARKGLNPHWFRVVNTGFATVKKEKTLGGEVRERDPYTLPTFMRFMETVVSGIPTLKEVPEYQQGKLVMGVPVPIFEGVVQFARQLLVMEAVKKAGLKLAVDENWEVMLDNAIEVDGATRKAVGSLVTDLGNNGEDAKLRDYLDMLCKGLLSQDGLLATRCAGWILELLAVGGSAITADVRQLNIGGVKDLVFGNKPEMREVAAHITALLITGNGSAEELQAALKEYLEKVTKGTQEHAHGSILAIGYVVSRLSARGKLDVLPSELVQECVVTVFDVLRSSATNAPMLAGAVVEALAEIGSYVVLKDLETYTSGDVTVSRSDIVAQLVRVSKEAKDNSLKDKAIMALGRISVSFPQDAPEIETILGAIYAVHEAKQVELTMGSGDALSCVAGAWQSKALSTHLDIGDVQPPVVERTKLSERIVEQVLTELVTSPKPILRKASSLWLLSLVKFCGDMPAVQSALKRFHVAFSSFLGDRDEFVQETASKGLNMVYQAGDQALKDELVRSLVGSFTGEKKVQSEITQDTELFEPGVLRTGDGPGGNGSISTMKDVMSLASELNNPDLVYKFMNLANSSRAWQSRKGAAFGLGVLADTSLDEIFSQNPQQAAKLYSKLFTYRHDPNPGVAKTMGDIWKQVTKDVNTVVETYFDAILTEALRGLGEKAWRRREASCSALAELISGQPLAKIMPRIDEIWQSSFRAADDIKDSVRLAAMSLCKTLTNLIVRSADADNVSWTDANRVLTTAMPFLLGRFGLHSDAQEVQAFAIDTIIKLCKSSGPALKPFLSQLIDELLALMTALEPQAVNYLSFHAGKDYTQEQLDQARFQAVRSSPMMDAIDRCVDLLDEEIMGEAVKVILKNARSVGLPTKAGAAKVIVNLTLRKGELLRPHSNTVLKQVTQLLSDRSITVRKSYAATIGYVARLTDGEKTLALVNEQFQNFFEAEDEITHMTAGITLNAISSHASDKFNALASSILPNVFIAKQDLSEAASSPFKEAWEQNTGGQGAIRLYLKELTELISKYLEHPSWRVKQMAARALKEITETDIALPMETYLPLLIKAVAGRSWKGKETILDAFVNVVNKHKTYIKNKSGQQEEITNIVIREAKRNNADYKPFAIGALAKYVDANEVDLFVTIYEIVSPVLVKSPEAMDVDSEDLEAKPMRLVMQNNSIKALAAAIHPSVDTMLAEHLHTLVDILVANMKTSVWNVRIGISEAIKQICERLDSVTPTPAIDAALLQNLWDVLVQITSDRAYDSVRTAGVRASLAYLKLARKSEAWKTVRESVDKDLAKLKMEEPSTVVLAEWEKKASARHF</sequence>
<dbReference type="GO" id="GO:0005634">
    <property type="term" value="C:nucleus"/>
    <property type="evidence" value="ECO:0007669"/>
    <property type="project" value="TreeGrafter"/>
</dbReference>
<feature type="domain" description="Proteasome component Ecm29 N-terminal" evidence="6">
    <location>
        <begin position="250"/>
        <end position="809"/>
    </location>
</feature>
<dbReference type="GO" id="GO:0005737">
    <property type="term" value="C:cytoplasm"/>
    <property type="evidence" value="ECO:0007669"/>
    <property type="project" value="UniProtKB-SubCell"/>
</dbReference>
<dbReference type="Pfam" id="PF23731">
    <property type="entry name" value="ARM_ECM29_C"/>
    <property type="match status" value="1"/>
</dbReference>
<proteinExistence type="predicted"/>
<dbReference type="GO" id="GO:0060090">
    <property type="term" value="F:molecular adaptor activity"/>
    <property type="evidence" value="ECO:0007669"/>
    <property type="project" value="InterPro"/>
</dbReference>
<dbReference type="InterPro" id="IPR055444">
    <property type="entry name" value="ARM_ECM29"/>
</dbReference>
<dbReference type="Pfam" id="PF13001">
    <property type="entry name" value="ECM29_N"/>
    <property type="match status" value="1"/>
</dbReference>
<accession>A0A0E9NNG0</accession>
<dbReference type="Gene3D" id="1.25.10.10">
    <property type="entry name" value="Leucine-rich Repeat Variant"/>
    <property type="match status" value="2"/>
</dbReference>
<dbReference type="GO" id="GO:0036503">
    <property type="term" value="P:ERAD pathway"/>
    <property type="evidence" value="ECO:0007669"/>
    <property type="project" value="TreeGrafter"/>
</dbReference>
<protein>
    <recommendedName>
        <fullName evidence="11">ARM repeat-containing protein</fullName>
    </recommendedName>
</protein>
<dbReference type="GO" id="GO:0000502">
    <property type="term" value="C:proteasome complex"/>
    <property type="evidence" value="ECO:0007669"/>
    <property type="project" value="UniProtKB-KW"/>
</dbReference>
<dbReference type="InterPro" id="IPR024372">
    <property type="entry name" value="Ecm29_N"/>
</dbReference>
<comment type="subcellular location">
    <subcellularLocation>
        <location evidence="1">Cytoplasm</location>
    </subcellularLocation>
</comment>
<keyword evidence="10" id="KW-1185">Reference proteome</keyword>
<gene>
    <name evidence="9" type="ORF">G7K_5499-t1</name>
</gene>
<dbReference type="InterPro" id="IPR055443">
    <property type="entry name" value="HEAT_ECM29"/>
</dbReference>
<dbReference type="OMA" id="CRIKDIE"/>
<evidence type="ECO:0000256" key="4">
    <source>
        <dbReference type="ARBA" id="ARBA00022942"/>
    </source>
</evidence>
<dbReference type="PANTHER" id="PTHR23346:SF19">
    <property type="entry name" value="PROTEASOME ADAPTER AND SCAFFOLD PROTEIN ECM29"/>
    <property type="match status" value="1"/>
</dbReference>
<dbReference type="GO" id="GO:0043248">
    <property type="term" value="P:proteasome assembly"/>
    <property type="evidence" value="ECO:0007669"/>
    <property type="project" value="InterPro"/>
</dbReference>
<reference evidence="9 10" key="3">
    <citation type="journal article" date="2015" name="Genome Announc.">
        <title>Draft Genome Sequence of the Archiascomycetous Yeast Saitoella complicata.</title>
        <authorList>
            <person name="Yamauchi K."/>
            <person name="Kondo S."/>
            <person name="Hamamoto M."/>
            <person name="Takahashi Y."/>
            <person name="Ogura Y."/>
            <person name="Hayashi T."/>
            <person name="Nishida H."/>
        </authorList>
    </citation>
    <scope>NUCLEOTIDE SEQUENCE [LARGE SCALE GENOMIC DNA]</scope>
    <source>
        <strain evidence="9 10">NRRL Y-17804</strain>
    </source>
</reference>
<keyword evidence="3" id="KW-0677">Repeat</keyword>
<evidence type="ECO:0000256" key="1">
    <source>
        <dbReference type="ARBA" id="ARBA00004496"/>
    </source>
</evidence>
<dbReference type="STRING" id="698492.A0A0E9NNG0"/>
<reference evidence="9 10" key="1">
    <citation type="journal article" date="2011" name="J. Gen. Appl. Microbiol.">
        <title>Draft genome sequencing of the enigmatic yeast Saitoella complicata.</title>
        <authorList>
            <person name="Nishida H."/>
            <person name="Hamamoto M."/>
            <person name="Sugiyama J."/>
        </authorList>
    </citation>
    <scope>NUCLEOTIDE SEQUENCE [LARGE SCALE GENOMIC DNA]</scope>
    <source>
        <strain evidence="9 10">NRRL Y-17804</strain>
    </source>
</reference>
<dbReference type="InterPro" id="IPR016024">
    <property type="entry name" value="ARM-type_fold"/>
</dbReference>
<evidence type="ECO:0000259" key="8">
    <source>
        <dbReference type="Pfam" id="PF24492"/>
    </source>
</evidence>
<dbReference type="Pfam" id="PF23702">
    <property type="entry name" value="ARM_ECM29"/>
    <property type="match status" value="1"/>
</dbReference>
<evidence type="ECO:0000313" key="10">
    <source>
        <dbReference type="Proteomes" id="UP000033140"/>
    </source>
</evidence>
<feature type="domain" description="ECM29 ARM-like repeats" evidence="7">
    <location>
        <begin position="956"/>
        <end position="1124"/>
    </location>
</feature>
<dbReference type="Proteomes" id="UP000033140">
    <property type="component" value="Unassembled WGS sequence"/>
</dbReference>
<keyword evidence="2" id="KW-0963">Cytoplasm</keyword>
<keyword evidence="4" id="KW-0647">Proteasome</keyword>
<dbReference type="InterPro" id="IPR011989">
    <property type="entry name" value="ARM-like"/>
</dbReference>
<evidence type="ECO:0008006" key="11">
    <source>
        <dbReference type="Google" id="ProtNLM"/>
    </source>
</evidence>
<feature type="region of interest" description="Disordered" evidence="5">
    <location>
        <begin position="385"/>
        <end position="404"/>
    </location>
</feature>
<feature type="compositionally biased region" description="Basic and acidic residues" evidence="5">
    <location>
        <begin position="392"/>
        <end position="404"/>
    </location>
</feature>
<evidence type="ECO:0000256" key="2">
    <source>
        <dbReference type="ARBA" id="ARBA00022490"/>
    </source>
</evidence>
<dbReference type="SUPFAM" id="SSF48371">
    <property type="entry name" value="ARM repeat"/>
    <property type="match status" value="3"/>
</dbReference>
<evidence type="ECO:0000259" key="7">
    <source>
        <dbReference type="Pfam" id="PF23702"/>
    </source>
</evidence>
<reference evidence="9 10" key="2">
    <citation type="journal article" date="2014" name="J. Gen. Appl. Microbiol.">
        <title>The early diverging ascomycetous budding yeast Saitoella complicata has three histone deacetylases belonging to the Clr6, Hos2, and Rpd3 lineages.</title>
        <authorList>
            <person name="Nishida H."/>
            <person name="Matsumoto T."/>
            <person name="Kondo S."/>
            <person name="Hamamoto M."/>
            <person name="Yoshikawa H."/>
        </authorList>
    </citation>
    <scope>NUCLEOTIDE SEQUENCE [LARGE SCALE GENOMIC DNA]</scope>
    <source>
        <strain evidence="9 10">NRRL Y-17804</strain>
    </source>
</reference>
<feature type="region of interest" description="Disordered" evidence="5">
    <location>
        <begin position="434"/>
        <end position="472"/>
    </location>
</feature>
<name>A0A0E9NNG0_SAICN</name>
<comment type="caution">
    <text evidence="9">The sequence shown here is derived from an EMBL/GenBank/DDBJ whole genome shotgun (WGS) entry which is preliminary data.</text>
</comment>
<organism evidence="9 10">
    <name type="scientific">Saitoella complicata (strain BCRC 22490 / CBS 7301 / JCM 7358 / NBRC 10748 / NRRL Y-17804)</name>
    <dbReference type="NCBI Taxonomy" id="698492"/>
    <lineage>
        <taxon>Eukaryota</taxon>
        <taxon>Fungi</taxon>
        <taxon>Dikarya</taxon>
        <taxon>Ascomycota</taxon>
        <taxon>Taphrinomycotina</taxon>
        <taxon>Taphrinomycotina incertae sedis</taxon>
        <taxon>Saitoella</taxon>
    </lineage>
</organism>
<dbReference type="Pfam" id="PF24492">
    <property type="entry name" value="HEAT_ECM29"/>
    <property type="match status" value="1"/>
</dbReference>
<evidence type="ECO:0000259" key="6">
    <source>
        <dbReference type="Pfam" id="PF13001"/>
    </source>
</evidence>